<dbReference type="Pfam" id="PF03171">
    <property type="entry name" value="2OG-FeII_Oxy"/>
    <property type="match status" value="1"/>
</dbReference>
<dbReference type="InterPro" id="IPR044861">
    <property type="entry name" value="IPNS-like_FE2OG_OXY"/>
</dbReference>
<organism evidence="3 4">
    <name type="scientific">Panicum miliaceum</name>
    <name type="common">Proso millet</name>
    <name type="synonym">Broomcorn millet</name>
    <dbReference type="NCBI Taxonomy" id="4540"/>
    <lineage>
        <taxon>Eukaryota</taxon>
        <taxon>Viridiplantae</taxon>
        <taxon>Streptophyta</taxon>
        <taxon>Embryophyta</taxon>
        <taxon>Tracheophyta</taxon>
        <taxon>Spermatophyta</taxon>
        <taxon>Magnoliopsida</taxon>
        <taxon>Liliopsida</taxon>
        <taxon>Poales</taxon>
        <taxon>Poaceae</taxon>
        <taxon>PACMAD clade</taxon>
        <taxon>Panicoideae</taxon>
        <taxon>Panicodae</taxon>
        <taxon>Paniceae</taxon>
        <taxon>Panicinae</taxon>
        <taxon>Panicum</taxon>
        <taxon>Panicum sect. Panicum</taxon>
    </lineage>
</organism>
<dbReference type="InterPro" id="IPR027443">
    <property type="entry name" value="IPNS-like_sf"/>
</dbReference>
<comment type="caution">
    <text evidence="3">The sequence shown here is derived from an EMBL/GenBank/DDBJ whole genome shotgun (WGS) entry which is preliminary data.</text>
</comment>
<evidence type="ECO:0000313" key="4">
    <source>
        <dbReference type="Proteomes" id="UP000275267"/>
    </source>
</evidence>
<dbReference type="GO" id="GO:0051213">
    <property type="term" value="F:dioxygenase activity"/>
    <property type="evidence" value="ECO:0007669"/>
    <property type="project" value="UniProtKB-KW"/>
</dbReference>
<dbReference type="OrthoDB" id="661979at2759"/>
<sequence length="265" mass="29011">MAVACGEHAAATALVPAACGNIIPITLITMLDVMNCDDDDELMVPTIAALTITKEHVQVTNFIPLIFQRTRTISCKIPHGVDPFSDTIVSFAKSTLRLERMVETLTLEGLDARDESIGDHLGSLTHGVRLTRYGAPLDRETGVSMKEHRDDTMVTGIVQHEVEGLEVRAGDGRWHAVPPEPGTVIFVAGEQLRVVTNGRVPACLHRVRTPSNRERFSVLFGCRARDNAAVKPMDELVGGDQPLVYEPVRYEYPSAQIRSSTDETA</sequence>
<dbReference type="EMBL" id="PQIB02000008">
    <property type="protein sequence ID" value="RLN04477.1"/>
    <property type="molecule type" value="Genomic_DNA"/>
</dbReference>
<dbReference type="GO" id="GO:0046872">
    <property type="term" value="F:metal ion binding"/>
    <property type="evidence" value="ECO:0007669"/>
    <property type="project" value="UniProtKB-KW"/>
</dbReference>
<keyword evidence="1" id="KW-0479">Metal-binding</keyword>
<dbReference type="InterPro" id="IPR050231">
    <property type="entry name" value="Iron_ascorbate_oxido_reductase"/>
</dbReference>
<protein>
    <submittedName>
        <fullName evidence="3">Inactive 2-oxoglutarate-dependent dioxygenase AOP2</fullName>
    </submittedName>
</protein>
<dbReference type="STRING" id="4540.A0A3L6RIX2"/>
<dbReference type="InterPro" id="IPR005123">
    <property type="entry name" value="Oxoglu/Fe-dep_dioxygenase_dom"/>
</dbReference>
<comment type="similarity">
    <text evidence="1">Belongs to the iron/ascorbate-dependent oxidoreductase family.</text>
</comment>
<keyword evidence="4" id="KW-1185">Reference proteome</keyword>
<evidence type="ECO:0000259" key="2">
    <source>
        <dbReference type="PROSITE" id="PS51471"/>
    </source>
</evidence>
<feature type="domain" description="Fe2OG dioxygenase" evidence="2">
    <location>
        <begin position="124"/>
        <end position="224"/>
    </location>
</feature>
<reference evidence="4" key="1">
    <citation type="journal article" date="2019" name="Nat. Commun.">
        <title>The genome of broomcorn millet.</title>
        <authorList>
            <person name="Zou C."/>
            <person name="Miki D."/>
            <person name="Li D."/>
            <person name="Tang Q."/>
            <person name="Xiao L."/>
            <person name="Rajput S."/>
            <person name="Deng P."/>
            <person name="Jia W."/>
            <person name="Huang R."/>
            <person name="Zhang M."/>
            <person name="Sun Y."/>
            <person name="Hu J."/>
            <person name="Fu X."/>
            <person name="Schnable P.S."/>
            <person name="Li F."/>
            <person name="Zhang H."/>
            <person name="Feng B."/>
            <person name="Zhu X."/>
            <person name="Liu R."/>
            <person name="Schnable J.C."/>
            <person name="Zhu J.-K."/>
            <person name="Zhang H."/>
        </authorList>
    </citation>
    <scope>NUCLEOTIDE SEQUENCE [LARGE SCALE GENOMIC DNA]</scope>
</reference>
<dbReference type="PROSITE" id="PS51471">
    <property type="entry name" value="FE2OG_OXY"/>
    <property type="match status" value="1"/>
</dbReference>
<dbReference type="Proteomes" id="UP000275267">
    <property type="component" value="Unassembled WGS sequence"/>
</dbReference>
<evidence type="ECO:0000256" key="1">
    <source>
        <dbReference type="RuleBase" id="RU003682"/>
    </source>
</evidence>
<keyword evidence="3" id="KW-0223">Dioxygenase</keyword>
<evidence type="ECO:0000313" key="3">
    <source>
        <dbReference type="EMBL" id="RLN04477.1"/>
    </source>
</evidence>
<dbReference type="SUPFAM" id="SSF51197">
    <property type="entry name" value="Clavaminate synthase-like"/>
    <property type="match status" value="1"/>
</dbReference>
<dbReference type="AlphaFoldDB" id="A0A3L6RIX2"/>
<dbReference type="PANTHER" id="PTHR47990">
    <property type="entry name" value="2-OXOGLUTARATE (2OG) AND FE(II)-DEPENDENT OXYGENASE SUPERFAMILY PROTEIN-RELATED"/>
    <property type="match status" value="1"/>
</dbReference>
<gene>
    <name evidence="3" type="ORF">C2845_PM13G12620</name>
</gene>
<name>A0A3L6RIX2_PANMI</name>
<keyword evidence="1" id="KW-0560">Oxidoreductase</keyword>
<accession>A0A3L6RIX2</accession>
<proteinExistence type="inferred from homology"/>
<keyword evidence="1" id="KW-0408">Iron</keyword>
<dbReference type="Gene3D" id="2.60.120.330">
    <property type="entry name" value="B-lactam Antibiotic, Isopenicillin N Synthase, Chain"/>
    <property type="match status" value="1"/>
</dbReference>